<proteinExistence type="predicted"/>
<name>A0ABY5P2E3_9LACT</name>
<dbReference type="EMBL" id="CP102453">
    <property type="protein sequence ID" value="UUX32785.1"/>
    <property type="molecule type" value="Genomic_DNA"/>
</dbReference>
<dbReference type="InterPro" id="IPR050765">
    <property type="entry name" value="Riboflavin_Biosynth_HTPR"/>
</dbReference>
<evidence type="ECO:0000256" key="1">
    <source>
        <dbReference type="ARBA" id="ARBA00005104"/>
    </source>
</evidence>
<dbReference type="InterPro" id="IPR024072">
    <property type="entry name" value="DHFR-like_dom_sf"/>
</dbReference>
<organism evidence="5 6">
    <name type="scientific">Fundicoccus culcitae</name>
    <dbReference type="NCBI Taxonomy" id="2969821"/>
    <lineage>
        <taxon>Bacteria</taxon>
        <taxon>Bacillati</taxon>
        <taxon>Bacillota</taxon>
        <taxon>Bacilli</taxon>
        <taxon>Lactobacillales</taxon>
        <taxon>Aerococcaceae</taxon>
        <taxon>Fundicoccus</taxon>
    </lineage>
</organism>
<protein>
    <submittedName>
        <fullName evidence="5">Dihydrofolate reductase family protein</fullName>
    </submittedName>
</protein>
<gene>
    <name evidence="5" type="ORF">NRE15_07585</name>
</gene>
<dbReference type="InterPro" id="IPR002734">
    <property type="entry name" value="RibDG_C"/>
</dbReference>
<sequence length="240" mass="27218">MNRPKIITHMHIAIDGKINGPHLQTEESHKSQREYYNLFLGENAYYNQHKGWLCGTETSAIITGYKKPELDETVTEVPEGDFIAVDDAAMYYFTLDGLGRLGWEKNTFKYFETEAHVVELITEKTSAPFKDMLRRKNISYIIAGEERVDLAVALEKIKAYFDMPELMVNGGGGINWSFMTEGLVDEVSLVITPIADGDANSQPLFAYNEKYNKPTPVAFNLEASQVLDDGSVWLRYQVKK</sequence>
<dbReference type="SUPFAM" id="SSF53597">
    <property type="entry name" value="Dihydrofolate reductase-like"/>
    <property type="match status" value="1"/>
</dbReference>
<evidence type="ECO:0000313" key="5">
    <source>
        <dbReference type="EMBL" id="UUX32785.1"/>
    </source>
</evidence>
<evidence type="ECO:0000313" key="6">
    <source>
        <dbReference type="Proteomes" id="UP001315967"/>
    </source>
</evidence>
<dbReference type="Pfam" id="PF01872">
    <property type="entry name" value="RibD_C"/>
    <property type="match status" value="1"/>
</dbReference>
<accession>A0ABY5P2E3</accession>
<evidence type="ECO:0000256" key="2">
    <source>
        <dbReference type="ARBA" id="ARBA00022857"/>
    </source>
</evidence>
<keyword evidence="6" id="KW-1185">Reference proteome</keyword>
<keyword evidence="3" id="KW-0560">Oxidoreductase</keyword>
<evidence type="ECO:0000256" key="3">
    <source>
        <dbReference type="ARBA" id="ARBA00023002"/>
    </source>
</evidence>
<dbReference type="Gene3D" id="3.40.430.10">
    <property type="entry name" value="Dihydrofolate Reductase, subunit A"/>
    <property type="match status" value="1"/>
</dbReference>
<dbReference type="RefSeq" id="WP_313792284.1">
    <property type="nucleotide sequence ID" value="NZ_CP102453.1"/>
</dbReference>
<dbReference type="PANTHER" id="PTHR38011:SF7">
    <property type="entry name" value="2,5-DIAMINO-6-RIBOSYLAMINO-4(3H)-PYRIMIDINONE 5'-PHOSPHATE REDUCTASE"/>
    <property type="match status" value="1"/>
</dbReference>
<feature type="domain" description="Bacterial bifunctional deaminase-reductase C-terminal" evidence="4">
    <location>
        <begin position="131"/>
        <end position="227"/>
    </location>
</feature>
<comment type="pathway">
    <text evidence="1">Cofactor biosynthesis; riboflavin biosynthesis.</text>
</comment>
<dbReference type="Proteomes" id="UP001315967">
    <property type="component" value="Chromosome"/>
</dbReference>
<evidence type="ECO:0000259" key="4">
    <source>
        <dbReference type="Pfam" id="PF01872"/>
    </source>
</evidence>
<reference evidence="5 6" key="1">
    <citation type="submission" date="2022-08" db="EMBL/GenBank/DDBJ databases">
        <title>Aerococcaceae sp. nov isolated from spoiled eye mask.</title>
        <authorList>
            <person name="Zhou G."/>
            <person name="Xie X.-B."/>
            <person name="Shi Q.-S."/>
            <person name="Wang Y.-S."/>
            <person name="Wen X."/>
            <person name="Peng H."/>
            <person name="Yang X.-J."/>
            <person name="Tao H.-B."/>
            <person name="Huang X.-M."/>
        </authorList>
    </citation>
    <scope>NUCLEOTIDE SEQUENCE [LARGE SCALE GENOMIC DNA]</scope>
    <source>
        <strain evidence="6">DM20194951</strain>
    </source>
</reference>
<dbReference type="PANTHER" id="PTHR38011">
    <property type="entry name" value="DIHYDROFOLATE REDUCTASE FAMILY PROTEIN (AFU_ORTHOLOGUE AFUA_8G06820)"/>
    <property type="match status" value="1"/>
</dbReference>
<keyword evidence="2" id="KW-0521">NADP</keyword>